<gene>
    <name evidence="2" type="ORF">FM105_04415</name>
</gene>
<keyword evidence="1" id="KW-0812">Transmembrane</keyword>
<evidence type="ECO:0000313" key="2">
    <source>
        <dbReference type="EMBL" id="SLM94926.1"/>
    </source>
</evidence>
<evidence type="ECO:0000313" key="3">
    <source>
        <dbReference type="Proteomes" id="UP000196581"/>
    </source>
</evidence>
<dbReference type="RefSeq" id="WP_143275818.1">
    <property type="nucleotide sequence ID" value="NZ_FWFF01000005.1"/>
</dbReference>
<evidence type="ECO:0000256" key="1">
    <source>
        <dbReference type="SAM" id="Phobius"/>
    </source>
</evidence>
<dbReference type="EMBL" id="FWFF01000005">
    <property type="protein sequence ID" value="SLM94926.1"/>
    <property type="molecule type" value="Genomic_DNA"/>
</dbReference>
<reference evidence="3" key="1">
    <citation type="submission" date="2017-02" db="EMBL/GenBank/DDBJ databases">
        <authorList>
            <person name="Dridi B."/>
        </authorList>
    </citation>
    <scope>NUCLEOTIDE SEQUENCE [LARGE SCALE GENOMIC DNA]</scope>
    <source>
        <strain evidence="3">B Co 03.10</strain>
    </source>
</reference>
<feature type="transmembrane region" description="Helical" evidence="1">
    <location>
        <begin position="21"/>
        <end position="49"/>
    </location>
</feature>
<feature type="transmembrane region" description="Helical" evidence="1">
    <location>
        <begin position="134"/>
        <end position="153"/>
    </location>
</feature>
<keyword evidence="1" id="KW-1133">Transmembrane helix</keyword>
<keyword evidence="1" id="KW-0472">Membrane</keyword>
<organism evidence="2 3">
    <name type="scientific">Brevibacterium yomogidense</name>
    <dbReference type="NCBI Taxonomy" id="946573"/>
    <lineage>
        <taxon>Bacteria</taxon>
        <taxon>Bacillati</taxon>
        <taxon>Actinomycetota</taxon>
        <taxon>Actinomycetes</taxon>
        <taxon>Micrococcales</taxon>
        <taxon>Brevibacteriaceae</taxon>
        <taxon>Brevibacterium</taxon>
    </lineage>
</organism>
<feature type="transmembrane region" description="Helical" evidence="1">
    <location>
        <begin position="182"/>
        <end position="201"/>
    </location>
</feature>
<sequence>MTVPDSSVVAPDPDIPRPPRLLRIGLVVFEVVSWVSAGVLAIFGVLGIVSMLQGTVPGTARVMDGASLIAAGGAAVEGGTIDVVFEGVPVSVSWPYLFTIVATFGTWIVMCLALAVVSRGMRSGAPFRWVTPKFLYTFAAIWTVLAFAAPFVVGEAQPAMARAAGVVVPGATFSYTMQVEDLLGILSGPVVAVVVAVLATGSRMWAQHRRRT</sequence>
<dbReference type="Proteomes" id="UP000196581">
    <property type="component" value="Unassembled WGS sequence"/>
</dbReference>
<proteinExistence type="predicted"/>
<feature type="transmembrane region" description="Helical" evidence="1">
    <location>
        <begin position="94"/>
        <end position="114"/>
    </location>
</feature>
<dbReference type="AlphaFoldDB" id="A0A1X6X6Z8"/>
<keyword evidence="3" id="KW-1185">Reference proteome</keyword>
<accession>A0A1X6X6Z8</accession>
<protein>
    <submittedName>
        <fullName evidence="2">Uncharacterized protein</fullName>
    </submittedName>
</protein>
<name>A0A1X6X6Z8_9MICO</name>